<name>A0A2T3AMG3_9PEZI</name>
<evidence type="ECO:0000256" key="1">
    <source>
        <dbReference type="SAM" id="MobiDB-lite"/>
    </source>
</evidence>
<dbReference type="Proteomes" id="UP000241462">
    <property type="component" value="Unassembled WGS sequence"/>
</dbReference>
<feature type="region of interest" description="Disordered" evidence="1">
    <location>
        <begin position="922"/>
        <end position="949"/>
    </location>
</feature>
<sequence>MVWHASRWHASGPNARSRPQALGQQFHYVDELDMLFSTAHSATRAQSCASSSRMDLLPPVPEEKSSNPTTIAEPPLAVTVLVTFHDVAVRSVYTKTYASSQSFTPTDRICRGLLRRIRHCSDELLTRQDPDALNPTQCILKGPKQLRFELTFEIHRNGGADPWTKASFQSYQKHALSSASAMDLLRSTHTIIAMFMRRHDADFEETEEPTNHCFPGRLEASQHSHKQSLDLNCVPSELYIESSRSWAMTPGYSLELTVKPRTLVPHNLYSSKTVKVDSVQASPMTLDCGEDLLWQTYMFVQNALDTKRALAHNRAAASDLQRGNSALDLELRILNNVGPAYEHLHRILESDWRYIGHPESQYFQDFLAEVQARFQRLRDNVDKELLQLHDFDFRIAELVGHGWRETNCARFLIDGRHGHGRRSIVALLDRIRTGVNEVLRGYDVAIRMIAYKRGHLVLDKALVARGHRQTSASKNVSVSSGERHELIARLRAQIQRDIDMICKDTCSLDDLPSGPPTPDRPLRHSRSSFAPNPPQTPRSIASHRTAPGSPSSFMFRAATPPDSTSSPRSVRAFPLMSARAREKKSVDSGAESSIHGSPSRPGIGEGLKAAHNMLRLGPAIDLGQPVSFIDADITKAGTIQGLKPAAEVFSVTKRPDADTDSISTHSSLPALTKSDTSSPDHSILVTPDAGQTPFPNAHATSFTDRIKAHGLSSSWTTNISAPRISIFPETEHFAEPKSAVPQTNTNLLRRPLVPVTPGHGDAIGAKASVAMVTPKFPMNSSGNDKTPLAHRQMQGPTEPQDQKISVAPSGFDNENDLPKDSHQAVRNPRKTIHGEQSGSGFPASAAVRAGIIPPQVLAETSNDIEADQLKSQKDCGFDATHTDCTASTAFDASIVTNQDRQGVAVSIEGNININADIQAFHLPPVSSSPSQDDKQKDEPTISATSEEVGLDLLTSPGRRLVPARIEHKKSKSRLDSNGQDEEFGFILHSKARISAPVGDRNILALHERARSVSGGPENAGHIPGVTSEVEFAAASDACEEFTSEVEDKNIFSPITDTVFDFGFDNVDSVLEHIAELGGSGWQTVPEVRKHQVCGPKSASKSLMETMAPNVLPLGPKMLEDDPVSVPTPIGLADILSQDDGSAPSVSMTPAVEEAKSDLDDIDSDEIIYSSAESDVQEEIDQPVAQRRVVVLKQKKSANSSIVINKMHRMKSNTTINAGMEQNEIVEMHDEVVKDQPKIIMERDGDFSKLSTALLVVAGLAIASTAVTRYRSSQ</sequence>
<protein>
    <submittedName>
        <fullName evidence="2">Uncharacterized protein</fullName>
    </submittedName>
</protein>
<feature type="compositionally biased region" description="Polar residues" evidence="1">
    <location>
        <begin position="794"/>
        <end position="803"/>
    </location>
</feature>
<keyword evidence="3" id="KW-1185">Reference proteome</keyword>
<proteinExistence type="predicted"/>
<feature type="region of interest" description="Disordered" evidence="1">
    <location>
        <begin position="653"/>
        <end position="680"/>
    </location>
</feature>
<dbReference type="AlphaFoldDB" id="A0A2T3AMG3"/>
<gene>
    <name evidence="2" type="ORF">BD289DRAFT_470694</name>
</gene>
<dbReference type="InParanoid" id="A0A2T3AMG3"/>
<dbReference type="EMBL" id="KZ678374">
    <property type="protein sequence ID" value="PSS03584.1"/>
    <property type="molecule type" value="Genomic_DNA"/>
</dbReference>
<evidence type="ECO:0000313" key="2">
    <source>
        <dbReference type="EMBL" id="PSS03584.1"/>
    </source>
</evidence>
<feature type="region of interest" description="Disordered" evidence="1">
    <location>
        <begin position="508"/>
        <end position="606"/>
    </location>
</feature>
<reference evidence="2 3" key="1">
    <citation type="journal article" date="2018" name="Mycol. Prog.">
        <title>Coniella lustricola, a new species from submerged detritus.</title>
        <authorList>
            <person name="Raudabaugh D.B."/>
            <person name="Iturriaga T."/>
            <person name="Carver A."/>
            <person name="Mondo S."/>
            <person name="Pangilinan J."/>
            <person name="Lipzen A."/>
            <person name="He G."/>
            <person name="Amirebrahimi M."/>
            <person name="Grigoriev I.V."/>
            <person name="Miller A.N."/>
        </authorList>
    </citation>
    <scope>NUCLEOTIDE SEQUENCE [LARGE SCALE GENOMIC DNA]</scope>
    <source>
        <strain evidence="2 3">B22-T-1</strain>
    </source>
</reference>
<feature type="compositionally biased region" description="Polar residues" evidence="1">
    <location>
        <begin position="660"/>
        <end position="680"/>
    </location>
</feature>
<feature type="region of interest" description="Disordered" evidence="1">
    <location>
        <begin position="50"/>
        <end position="71"/>
    </location>
</feature>
<dbReference type="STRING" id="2025994.A0A2T3AMG3"/>
<organism evidence="2 3">
    <name type="scientific">Coniella lustricola</name>
    <dbReference type="NCBI Taxonomy" id="2025994"/>
    <lineage>
        <taxon>Eukaryota</taxon>
        <taxon>Fungi</taxon>
        <taxon>Dikarya</taxon>
        <taxon>Ascomycota</taxon>
        <taxon>Pezizomycotina</taxon>
        <taxon>Sordariomycetes</taxon>
        <taxon>Sordariomycetidae</taxon>
        <taxon>Diaporthales</taxon>
        <taxon>Schizoparmaceae</taxon>
        <taxon>Coniella</taxon>
    </lineage>
</organism>
<dbReference type="OrthoDB" id="5144858at2759"/>
<feature type="region of interest" description="Disordered" evidence="1">
    <location>
        <begin position="778"/>
        <end position="825"/>
    </location>
</feature>
<accession>A0A2T3AMG3</accession>
<evidence type="ECO:0000313" key="3">
    <source>
        <dbReference type="Proteomes" id="UP000241462"/>
    </source>
</evidence>